<protein>
    <submittedName>
        <fullName evidence="1">Uncharacterized protein</fullName>
    </submittedName>
</protein>
<gene>
    <name evidence="1" type="ORF">ENS64_00750</name>
</gene>
<organism evidence="1">
    <name type="scientific">Schlesneria paludicola</name>
    <dbReference type="NCBI Taxonomy" id="360056"/>
    <lineage>
        <taxon>Bacteria</taxon>
        <taxon>Pseudomonadati</taxon>
        <taxon>Planctomycetota</taxon>
        <taxon>Planctomycetia</taxon>
        <taxon>Planctomycetales</taxon>
        <taxon>Planctomycetaceae</taxon>
        <taxon>Schlesneria</taxon>
    </lineage>
</organism>
<dbReference type="AlphaFoldDB" id="A0A7C4QP80"/>
<evidence type="ECO:0000313" key="1">
    <source>
        <dbReference type="EMBL" id="HGT37789.1"/>
    </source>
</evidence>
<name>A0A7C4QP80_9PLAN</name>
<dbReference type="SUPFAM" id="SSF52540">
    <property type="entry name" value="P-loop containing nucleoside triphosphate hydrolases"/>
    <property type="match status" value="1"/>
</dbReference>
<dbReference type="InterPro" id="IPR027417">
    <property type="entry name" value="P-loop_NTPase"/>
</dbReference>
<proteinExistence type="predicted"/>
<sequence length="573" mass="64671">MNPFRETIVSDPWGAPVDVSEIHADVFEECLRGLEHVRRFGQSAALLIHGAAGSGKTHLLSRLRGRLTLQAPTATDREESLFVWVRLQASPRMIWRHVRRTLVEDWFRPVRGQRTQFERILFHRLAAIRVAEGDLEPWYEFMREEHPQDLDALLDRVADAQHLDRNTTLAFKHLAFDRHRRDLRAWLAGDSLPEEALSRLGLSPLEGTDEEREDEARRVVIMLCRLAGDTLPILLSFDQVEALQATVDDREGLFAFGQLVSALHDETHNLLIVACVQSAFATELKDRLRGAHYDRLTSLGTRSLATLTRAQAERLIAARLLDPKYAAAGLPSPRDPLWPLENQDFDRLAGYGELTPRRLLAACAERYDAWTAGTVGTAVAQPSVAQWLRQEWTERLKRCRAENDPERTEDIVRHGLPLLMRLLAPSVKLVRDELLPDVHLVFEGPPGRIGISLCTQANLTSLAATLRHLKSQWSQQRLQRLLILRDERTPISPRAKACRQHLAELEQLGAVVVHCSAEVLGELDAFRQLLSDARSGDLDLQGETISAAAVEEWLPNHASIPLREWISSICPIA</sequence>
<reference evidence="1" key="1">
    <citation type="journal article" date="2020" name="mSystems">
        <title>Genome- and Community-Level Interaction Insights into Carbon Utilization and Element Cycling Functions of Hydrothermarchaeota in Hydrothermal Sediment.</title>
        <authorList>
            <person name="Zhou Z."/>
            <person name="Liu Y."/>
            <person name="Xu W."/>
            <person name="Pan J."/>
            <person name="Luo Z.H."/>
            <person name="Li M."/>
        </authorList>
    </citation>
    <scope>NUCLEOTIDE SEQUENCE [LARGE SCALE GENOMIC DNA]</scope>
    <source>
        <strain evidence="1">SpSt-508</strain>
    </source>
</reference>
<dbReference type="EMBL" id="DSVQ01000003">
    <property type="protein sequence ID" value="HGT37789.1"/>
    <property type="molecule type" value="Genomic_DNA"/>
</dbReference>
<accession>A0A7C4QP80</accession>
<comment type="caution">
    <text evidence="1">The sequence shown here is derived from an EMBL/GenBank/DDBJ whole genome shotgun (WGS) entry which is preliminary data.</text>
</comment>